<evidence type="ECO:0000313" key="4">
    <source>
        <dbReference type="Proteomes" id="UP001497623"/>
    </source>
</evidence>
<feature type="compositionally biased region" description="Basic and acidic residues" evidence="2">
    <location>
        <begin position="1564"/>
        <end position="1573"/>
    </location>
</feature>
<feature type="region of interest" description="Disordered" evidence="2">
    <location>
        <begin position="153"/>
        <end position="208"/>
    </location>
</feature>
<feature type="compositionally biased region" description="Acidic residues" evidence="2">
    <location>
        <begin position="1119"/>
        <end position="1133"/>
    </location>
</feature>
<organism evidence="3 4">
    <name type="scientific">Meganyctiphanes norvegica</name>
    <name type="common">Northern krill</name>
    <name type="synonym">Thysanopoda norvegica</name>
    <dbReference type="NCBI Taxonomy" id="48144"/>
    <lineage>
        <taxon>Eukaryota</taxon>
        <taxon>Metazoa</taxon>
        <taxon>Ecdysozoa</taxon>
        <taxon>Arthropoda</taxon>
        <taxon>Crustacea</taxon>
        <taxon>Multicrustacea</taxon>
        <taxon>Malacostraca</taxon>
        <taxon>Eumalacostraca</taxon>
        <taxon>Eucarida</taxon>
        <taxon>Euphausiacea</taxon>
        <taxon>Euphausiidae</taxon>
        <taxon>Meganyctiphanes</taxon>
    </lineage>
</organism>
<feature type="compositionally biased region" description="Low complexity" evidence="2">
    <location>
        <begin position="1231"/>
        <end position="1240"/>
    </location>
</feature>
<dbReference type="EMBL" id="CAXKWB010003002">
    <property type="protein sequence ID" value="CAL4068163.1"/>
    <property type="molecule type" value="Genomic_DNA"/>
</dbReference>
<feature type="compositionally biased region" description="Polar residues" evidence="2">
    <location>
        <begin position="1457"/>
        <end position="1472"/>
    </location>
</feature>
<feature type="region of interest" description="Disordered" evidence="2">
    <location>
        <begin position="274"/>
        <end position="301"/>
    </location>
</feature>
<evidence type="ECO:0000313" key="3">
    <source>
        <dbReference type="EMBL" id="CAL4068163.1"/>
    </source>
</evidence>
<feature type="coiled-coil region" evidence="1">
    <location>
        <begin position="1266"/>
        <end position="1293"/>
    </location>
</feature>
<proteinExistence type="predicted"/>
<keyword evidence="1" id="KW-0175">Coiled coil</keyword>
<feature type="compositionally biased region" description="Polar residues" evidence="2">
    <location>
        <begin position="887"/>
        <end position="904"/>
    </location>
</feature>
<reference evidence="3 4" key="1">
    <citation type="submission" date="2024-05" db="EMBL/GenBank/DDBJ databases">
        <authorList>
            <person name="Wallberg A."/>
        </authorList>
    </citation>
    <scope>NUCLEOTIDE SEQUENCE [LARGE SCALE GENOMIC DNA]</scope>
</reference>
<feature type="region of interest" description="Disordered" evidence="2">
    <location>
        <begin position="1456"/>
        <end position="1654"/>
    </location>
</feature>
<feature type="compositionally biased region" description="Basic and acidic residues" evidence="2">
    <location>
        <begin position="351"/>
        <end position="366"/>
    </location>
</feature>
<feature type="compositionally biased region" description="Low complexity" evidence="2">
    <location>
        <begin position="163"/>
        <end position="190"/>
    </location>
</feature>
<feature type="region of interest" description="Disordered" evidence="2">
    <location>
        <begin position="1231"/>
        <end position="1261"/>
    </location>
</feature>
<sequence>MSAICQTFVQNTWRKDLCSNCFKSEEEHGNNNCGIVFPSLPSGEDGGINEVSKSGRGSGRYMGVAGSVFQRSYYKQNSWKSIMIDNNDSGLKSPGLIKGMSNFISSENEKNIALSNTANPTNNNYIRSSGLYQHMRTTQSEAKLLSDFLDDNHEKEKDKGDLSSDLGSDGSPDVSVSSASSASPTSDVASGGTSSDTASLKSDQDSDHLEEYNLRRDLELELTETCKETGLSDLEHLYQMSKQDKVLGILKESRLVKSHQKSIIWKSEDQVIGYGGDVDYSDDEEYSDVDDDDDEDDETDLTPDERVLKRLTERNTIFNEENENLLKEKPDLKTVPCTRYEAPNKTYIVDSDNKVDDKKDENKNSKNYEINIQEEKKEEKSEPKVKLKRSPPLSSSVKPLISRNLNDIKVNQVLPMKNGEVIRPTTIEKTETIPLAGIKPKYVSMEDEMVEKIDHNELLSRQKEKLTSIDDVISNELDKKVTSLDDIVPNYTSLNDIQKTTSFDEIIANENTLHETTQQDYPTIDKPKVNEIIKYDEESPKKIISNLDNTTNKIKEKIMQEELREKSTDVQMTSSQAPVVPKPRLSKAKKVNNIPERRNTTTNKIMKFIQDDFKTNNIIERNHLSSSSPEIPTNVMKNEIENDITTTTSPQNSQIINSENQNLEFCELDKNEKEVSICDQGTSNDLENKLNISPDTEEIKKFDSNLTLTEDNISHKSISSQETYENPKIPASRQDSTSSFTTFGTPVVITPSTPQNSFLHQNSRGSMYDDIYGTTKSPIYTPAKDFLKEIKSQPEVSTPTAGIQKAALYASTSCLKGLPSKKPVLTPKPPILKEKPKIGYKTSVNGNRIYATPSLLMPKVSIGSLSSAVSSPSLFNVTGLKDKDTENSLTGIKNSPYNSHSDSRLNLQDSSIHEYKKPPPTTQAPAIPKTPPHSSVEAVYDVPVTLTSTPVMAAKTVTTQLLTPKVNDDVIYQEVDDVLKARLGISQTAYKREDNAYQVSDVSPVPAVPTSSPPALSPIVSTIERQESTRCQSRSTFEANRSLLSAALSFGNNTMRSSTSKRLAPQPPEEIFCQNESNIKDSSDELNQENSSNHNIPKDNNFITIPDNGDGESYSSFTDDFDDDDYEDDEDEQPTLKKAERSSSANPFYRNSIGPIHQYNPAATSGTTYGTSNVYVIPTGVSVSESNGKAATRSHSVPRVSEHIIKKDVSVAPVSASSTSSTKFSFGKSGFFQPSSSSNSKSDKQERGRDRTKKSSRFSLKKLLRIGSKDEDKKDVKLEAKKAEREAKKNKLQIIHPLDYNQNGVEVIARPEKTSPIYDYTGIYGYIPPPQQQKEEIYAALSTVTQITSASPVPSRYSYHSEENSQEPCFSLSPTPSIASTQPSTSSSQPISSFISSSSSCTSEPVLSSNSTGNILAPVPINSESVPQAQKHLEKWNSILKKDDISSRGLERRESIISHNSNGGAQSQTHLGYNSEGRPKPPPPPRKVSLEGGINEEAPYLEISSVSRPLRPPAPTRTPSNAGSKSGPLRPDPTKLTRDSVYANIGDVRAPITPRKPGRSASIRGDDDREKRRAPQPPSSSSSTRSSISSLRGSSKGPAPLRPQSQHSDRTPPSDGATESALNVDDSTSSSQKEKTSRVSVRRSSAVTHRSLEDQYGAVVSANHEALSNM</sequence>
<comment type="caution">
    <text evidence="3">The sequence shown here is derived from an EMBL/GenBank/DDBJ whole genome shotgun (WGS) entry which is preliminary data.</text>
</comment>
<feature type="non-terminal residue" evidence="3">
    <location>
        <position position="1670"/>
    </location>
</feature>
<feature type="compositionally biased region" description="Low complexity" evidence="2">
    <location>
        <begin position="1638"/>
        <end position="1649"/>
    </location>
</feature>
<feature type="region of interest" description="Disordered" evidence="2">
    <location>
        <begin position="1081"/>
        <end position="1152"/>
    </location>
</feature>
<feature type="region of interest" description="Disordered" evidence="2">
    <location>
        <begin position="885"/>
        <end position="904"/>
    </location>
</feature>
<feature type="compositionally biased region" description="Polar residues" evidence="2">
    <location>
        <begin position="713"/>
        <end position="724"/>
    </location>
</feature>
<keyword evidence="4" id="KW-1185">Reference proteome</keyword>
<feature type="compositionally biased region" description="Low complexity" evidence="2">
    <location>
        <begin position="1373"/>
        <end position="1396"/>
    </location>
</feature>
<evidence type="ECO:0000256" key="1">
    <source>
        <dbReference type="SAM" id="Coils"/>
    </source>
</evidence>
<feature type="region of interest" description="Disordered" evidence="2">
    <location>
        <begin position="351"/>
        <end position="398"/>
    </location>
</feature>
<feature type="compositionally biased region" description="Basic and acidic residues" evidence="2">
    <location>
        <begin position="373"/>
        <end position="385"/>
    </location>
</feature>
<dbReference type="Proteomes" id="UP001497623">
    <property type="component" value="Unassembled WGS sequence"/>
</dbReference>
<feature type="compositionally biased region" description="Polar residues" evidence="2">
    <location>
        <begin position="191"/>
        <end position="201"/>
    </location>
</feature>
<feature type="compositionally biased region" description="Basic residues" evidence="2">
    <location>
        <begin position="1250"/>
        <end position="1261"/>
    </location>
</feature>
<evidence type="ECO:0000256" key="2">
    <source>
        <dbReference type="SAM" id="MobiDB-lite"/>
    </source>
</evidence>
<gene>
    <name evidence="3" type="ORF">MNOR_LOCUS7009</name>
</gene>
<feature type="compositionally biased region" description="Acidic residues" evidence="2">
    <location>
        <begin position="279"/>
        <end position="301"/>
    </location>
</feature>
<protein>
    <submittedName>
        <fullName evidence="3">Uncharacterized protein</fullName>
    </submittedName>
</protein>
<feature type="compositionally biased region" description="Basic and acidic residues" evidence="2">
    <location>
        <begin position="153"/>
        <end position="162"/>
    </location>
</feature>
<name>A0AAV2Q4I9_MEGNR</name>
<feature type="region of interest" description="Disordered" evidence="2">
    <location>
        <begin position="713"/>
        <end position="738"/>
    </location>
</feature>
<feature type="compositionally biased region" description="Low complexity" evidence="2">
    <location>
        <begin position="1579"/>
        <end position="1595"/>
    </location>
</feature>
<accession>A0AAV2Q4I9</accession>
<feature type="region of interest" description="Disordered" evidence="2">
    <location>
        <begin position="1352"/>
        <end position="1396"/>
    </location>
</feature>